<evidence type="ECO:0000256" key="1">
    <source>
        <dbReference type="ARBA" id="ARBA00038232"/>
    </source>
</evidence>
<dbReference type="RefSeq" id="WP_041953379.1">
    <property type="nucleotide sequence ID" value="NZ_CP009761.1"/>
</dbReference>
<organism evidence="4 6">
    <name type="scientific">Parvimonas micra</name>
    <dbReference type="NCBI Taxonomy" id="33033"/>
    <lineage>
        <taxon>Bacteria</taxon>
        <taxon>Bacillati</taxon>
        <taxon>Bacillota</taxon>
        <taxon>Tissierellia</taxon>
        <taxon>Tissierellales</taxon>
        <taxon>Peptoniphilaceae</taxon>
        <taxon>Parvimonas</taxon>
    </lineage>
</organism>
<dbReference type="InterPro" id="IPR036388">
    <property type="entry name" value="WH-like_DNA-bd_sf"/>
</dbReference>
<comment type="similarity">
    <text evidence="1">Belongs to the IS150/IS1296 orfA family.</text>
</comment>
<reference evidence="5" key="2">
    <citation type="submission" date="2022-07" db="EMBL/GenBank/DDBJ databases">
        <title>Parvimonas micra travels from the subgingival sulcus of the human oral cavity to the colorectal adenocarcinoma.</title>
        <authorList>
            <person name="Conde-Perez K."/>
            <person name="Buetas E."/>
            <person name="Aja-Macaya P."/>
            <person name="Martin-De Arribas E."/>
            <person name="Iglesias-Corras I."/>
            <person name="Trigo-Tasende N."/>
            <person name="Nasser-Ali M."/>
            <person name="Estevez L.S."/>
            <person name="Rumbo-Feal S."/>
            <person name="Otero-Alen B."/>
            <person name="Noguera J.F."/>
            <person name="Concha A."/>
            <person name="Pardinas-Lopez S."/>
            <person name="Carda-Dieguez M."/>
            <person name="Gomez-Randulfe I."/>
            <person name="Martinez-Lago N."/>
            <person name="Ladra S."/>
            <person name="Aparicio L.A."/>
            <person name="Bou G."/>
            <person name="Mira A."/>
            <person name="Vallejo J.A."/>
            <person name="Poza M."/>
        </authorList>
    </citation>
    <scope>NUCLEOTIDE SEQUENCE</scope>
    <source>
        <strain evidence="5">PM79KC-AC-4</strain>
    </source>
</reference>
<reference evidence="4 6" key="1">
    <citation type="submission" date="2014-10" db="EMBL/GenBank/DDBJ databases">
        <title>Complete genome sequence of Parvimonas micra KCOM 1535 (= ChDC B708).</title>
        <authorList>
            <person name="Kook J.-K."/>
            <person name="Park S.-N."/>
            <person name="Lim Y.K."/>
            <person name="Roh H."/>
        </authorList>
    </citation>
    <scope>NUCLEOTIDE SEQUENCE [LARGE SCALE GENOMIC DNA]</scope>
    <source>
        <strain evidence="4">KCOM 1535</strain>
        <strain evidence="6">KCOM 1535 / ChDC B708</strain>
    </source>
</reference>
<evidence type="ECO:0000259" key="3">
    <source>
        <dbReference type="Pfam" id="PF13518"/>
    </source>
</evidence>
<dbReference type="InterPro" id="IPR009057">
    <property type="entry name" value="Homeodomain-like_sf"/>
</dbReference>
<feature type="domain" description="Insertion element IS150 protein InsJ-like helix-turn-helix" evidence="3">
    <location>
        <begin position="65"/>
        <end position="118"/>
    </location>
</feature>
<evidence type="ECO:0000313" key="5">
    <source>
        <dbReference type="EMBL" id="MCZ7408312.1"/>
    </source>
</evidence>
<feature type="region of interest" description="Disordered" evidence="2">
    <location>
        <begin position="108"/>
        <end position="139"/>
    </location>
</feature>
<feature type="compositionally biased region" description="Basic residues" evidence="2">
    <location>
        <begin position="114"/>
        <end position="124"/>
    </location>
</feature>
<dbReference type="STRING" id="33033.NW74_00930"/>
<proteinExistence type="inferred from homology"/>
<dbReference type="InterPro" id="IPR052057">
    <property type="entry name" value="IS150/IS1296_orfA-like"/>
</dbReference>
<feature type="domain" description="Insertion element IS150 protein InsJ-like helix-turn-helix" evidence="3">
    <location>
        <begin position="9"/>
        <end position="55"/>
    </location>
</feature>
<keyword evidence="6" id="KW-1185">Reference proteome</keyword>
<evidence type="ECO:0000313" key="6">
    <source>
        <dbReference type="Proteomes" id="UP000031386"/>
    </source>
</evidence>
<dbReference type="SUPFAM" id="SSF46689">
    <property type="entry name" value="Homeodomain-like"/>
    <property type="match status" value="2"/>
</dbReference>
<dbReference type="KEGG" id="pmic:NW74_00930"/>
<evidence type="ECO:0000256" key="2">
    <source>
        <dbReference type="SAM" id="MobiDB-lite"/>
    </source>
</evidence>
<dbReference type="Proteomes" id="UP001141458">
    <property type="component" value="Unassembled WGS sequence"/>
</dbReference>
<dbReference type="OrthoDB" id="9781005at2"/>
<dbReference type="InterPro" id="IPR055247">
    <property type="entry name" value="InsJ-like_HTH"/>
</dbReference>
<feature type="compositionally biased region" description="Basic and acidic residues" evidence="2">
    <location>
        <begin position="125"/>
        <end position="139"/>
    </location>
</feature>
<protein>
    <submittedName>
        <fullName evidence="5">Helix-turn-helix domain-containing protein</fullName>
    </submittedName>
</protein>
<name>A0A0B4RZW2_9FIRM</name>
<dbReference type="EMBL" id="JANDZV010000018">
    <property type="protein sequence ID" value="MCZ7408312.1"/>
    <property type="molecule type" value="Genomic_DNA"/>
</dbReference>
<dbReference type="Proteomes" id="UP000031386">
    <property type="component" value="Chromosome"/>
</dbReference>
<dbReference type="PANTHER" id="PTHR33795">
    <property type="entry name" value="INSERTION ELEMENT IS150 PROTEIN INSJ"/>
    <property type="match status" value="1"/>
</dbReference>
<dbReference type="Gene3D" id="1.10.10.10">
    <property type="entry name" value="Winged helix-like DNA-binding domain superfamily/Winged helix DNA-binding domain"/>
    <property type="match status" value="2"/>
</dbReference>
<dbReference type="EMBL" id="CP009761">
    <property type="protein sequence ID" value="AIZ36030.1"/>
    <property type="molecule type" value="Genomic_DNA"/>
</dbReference>
<dbReference type="PANTHER" id="PTHR33795:SF1">
    <property type="entry name" value="INSERTION ELEMENT IS150 PROTEIN INSJ"/>
    <property type="match status" value="1"/>
</dbReference>
<gene>
    <name evidence="5" type="ORF">NND69_08140</name>
    <name evidence="4" type="ORF">NW74_00930</name>
</gene>
<evidence type="ECO:0000313" key="4">
    <source>
        <dbReference type="EMBL" id="AIZ36030.1"/>
    </source>
</evidence>
<sequence length="180" mass="21312">MSKYDISIKIKVIKEYEKNNISQSGLSKKYKIPLSTIKNWINWYIDNGIEGISKKFKNKSYTGNFKLFVLQYRKTNNLTFRETAIKFDISNASIIANWQKKYNESGLDGLNSKTKGRKPKMKKTIPKEQKRKENLKESEREELLRLREENLLLKAAIAYEKKLQALLMEKDLKTKKKRKR</sequence>
<dbReference type="Pfam" id="PF13518">
    <property type="entry name" value="HTH_28"/>
    <property type="match status" value="2"/>
</dbReference>
<dbReference type="AlphaFoldDB" id="A0A0B4RZW2"/>
<accession>A0A0B4RZW2</accession>